<name>A0A8J2SY47_9STRA</name>
<accession>A0A8J2SY47</accession>
<dbReference type="EMBL" id="CAKKNE010000005">
    <property type="protein sequence ID" value="CAH0377156.1"/>
    <property type="molecule type" value="Genomic_DNA"/>
</dbReference>
<proteinExistence type="predicted"/>
<sequence length="126" mass="13126">MASPSLLKASSLSASLACCAASRSSSRFNNSASRSASRARAASSSSLLVVSLKAASSASARAVASSRAAMRLLRKKPRTRFWTNVTRCSSVICTETCENAVTACATSRSRAFLLPADNDEINVSMA</sequence>
<dbReference type="AlphaFoldDB" id="A0A8J2SY47"/>
<reference evidence="1" key="1">
    <citation type="submission" date="2021-11" db="EMBL/GenBank/DDBJ databases">
        <authorList>
            <consortium name="Genoscope - CEA"/>
            <person name="William W."/>
        </authorList>
    </citation>
    <scope>NUCLEOTIDE SEQUENCE</scope>
</reference>
<dbReference type="Proteomes" id="UP000789595">
    <property type="component" value="Unassembled WGS sequence"/>
</dbReference>
<organism evidence="1 2">
    <name type="scientific">Pelagomonas calceolata</name>
    <dbReference type="NCBI Taxonomy" id="35677"/>
    <lineage>
        <taxon>Eukaryota</taxon>
        <taxon>Sar</taxon>
        <taxon>Stramenopiles</taxon>
        <taxon>Ochrophyta</taxon>
        <taxon>Pelagophyceae</taxon>
        <taxon>Pelagomonadales</taxon>
        <taxon>Pelagomonadaceae</taxon>
        <taxon>Pelagomonas</taxon>
    </lineage>
</organism>
<comment type="caution">
    <text evidence="1">The sequence shown here is derived from an EMBL/GenBank/DDBJ whole genome shotgun (WGS) entry which is preliminary data.</text>
</comment>
<evidence type="ECO:0000313" key="2">
    <source>
        <dbReference type="Proteomes" id="UP000789595"/>
    </source>
</evidence>
<gene>
    <name evidence="1" type="ORF">PECAL_5P17270</name>
</gene>
<evidence type="ECO:0000313" key="1">
    <source>
        <dbReference type="EMBL" id="CAH0377156.1"/>
    </source>
</evidence>
<protein>
    <submittedName>
        <fullName evidence="1">Uncharacterized protein</fullName>
    </submittedName>
</protein>
<keyword evidence="2" id="KW-1185">Reference proteome</keyword>